<evidence type="ECO:0000313" key="11">
    <source>
        <dbReference type="Ensembl" id="ENSCINP00000020480.3"/>
    </source>
</evidence>
<name>F6Q6C9_CIOIN</name>
<feature type="transmembrane region" description="Helical" evidence="9">
    <location>
        <begin position="18"/>
        <end position="37"/>
    </location>
</feature>
<dbReference type="HOGENOM" id="CLU_109856_0_0_1"/>
<dbReference type="Ensembl" id="ENSCINT00000020480.3">
    <property type="protein sequence ID" value="ENSCINP00000020480.3"/>
    <property type="gene ID" value="ENSCING00000010294.3"/>
</dbReference>
<evidence type="ECO:0000256" key="7">
    <source>
        <dbReference type="ARBA" id="ARBA00023136"/>
    </source>
</evidence>
<keyword evidence="2 9" id="KW-0812">Transmembrane</keyword>
<feature type="domain" description="RING-type" evidence="10">
    <location>
        <begin position="172"/>
        <end position="210"/>
    </location>
</feature>
<evidence type="ECO:0000256" key="8">
    <source>
        <dbReference type="PROSITE-ProRule" id="PRU00175"/>
    </source>
</evidence>
<evidence type="ECO:0000313" key="12">
    <source>
        <dbReference type="Proteomes" id="UP000008144"/>
    </source>
</evidence>
<dbReference type="PANTHER" id="PTHR22763:SF191">
    <property type="entry name" value="RING FINGER PROTEIN 145 HOMOLOG"/>
    <property type="match status" value="1"/>
</dbReference>
<dbReference type="InterPro" id="IPR001841">
    <property type="entry name" value="Znf_RING"/>
</dbReference>
<reference evidence="11" key="3">
    <citation type="submission" date="2025-09" db="UniProtKB">
        <authorList>
            <consortium name="Ensembl"/>
        </authorList>
    </citation>
    <scope>IDENTIFICATION</scope>
</reference>
<comment type="subcellular location">
    <subcellularLocation>
        <location evidence="1">Membrane</location>
        <topology evidence="1">Multi-pass membrane protein</topology>
    </subcellularLocation>
</comment>
<evidence type="ECO:0000256" key="5">
    <source>
        <dbReference type="ARBA" id="ARBA00022833"/>
    </source>
</evidence>
<dbReference type="InterPro" id="IPR013083">
    <property type="entry name" value="Znf_RING/FYVE/PHD"/>
</dbReference>
<dbReference type="Pfam" id="PF13639">
    <property type="entry name" value="zf-RING_2"/>
    <property type="match status" value="1"/>
</dbReference>
<dbReference type="InterPro" id="IPR025754">
    <property type="entry name" value="TRC8_N_dom"/>
</dbReference>
<feature type="transmembrane region" description="Helical" evidence="9">
    <location>
        <begin position="119"/>
        <end position="138"/>
    </location>
</feature>
<dbReference type="InParanoid" id="F6Q6C9"/>
<dbReference type="PROSITE" id="PS50089">
    <property type="entry name" value="ZF_RING_2"/>
    <property type="match status" value="1"/>
</dbReference>
<dbReference type="GeneTree" id="ENSGT00940000169216"/>
<dbReference type="OMA" id="ACRAVEF"/>
<dbReference type="STRING" id="7719.ENSCINP00000020480"/>
<dbReference type="PANTHER" id="PTHR22763">
    <property type="entry name" value="RING ZINC FINGER PROTEIN"/>
    <property type="match status" value="1"/>
</dbReference>
<evidence type="ECO:0000259" key="10">
    <source>
        <dbReference type="PROSITE" id="PS50089"/>
    </source>
</evidence>
<protein>
    <recommendedName>
        <fullName evidence="10">RING-type domain-containing protein</fullName>
    </recommendedName>
</protein>
<reference evidence="11" key="2">
    <citation type="submission" date="2025-08" db="UniProtKB">
        <authorList>
            <consortium name="Ensembl"/>
        </authorList>
    </citation>
    <scope>IDENTIFICATION</scope>
</reference>
<dbReference type="Pfam" id="PF13705">
    <property type="entry name" value="TRC8_N"/>
    <property type="match status" value="1"/>
</dbReference>
<dbReference type="AlphaFoldDB" id="F6Q6C9"/>
<dbReference type="SMART" id="SM00184">
    <property type="entry name" value="RING"/>
    <property type="match status" value="1"/>
</dbReference>
<sequence length="219" mass="25667">MTLATAHNGTFWKHLRTVMLATVLLFISGVLSYISFFTMSSTFWVFIIAYNYVNTFSLMLGSMSIYLVLMIDYHTLRGWQSLDDVMFYIRGACRAVEFIVTLCMCGYIMMTFYMEMTSAAGIVMLAAYTYYCIVQRGGKGWKIWMMRRQASCKVQSLPRATKEDLRNKSDLCPICYQMMESEVRVMHCKHYFHENCLKKWFYIQDKCPLCYAQFQSVAF</sequence>
<keyword evidence="4 8" id="KW-0863">Zinc-finger</keyword>
<evidence type="ECO:0000256" key="1">
    <source>
        <dbReference type="ARBA" id="ARBA00004141"/>
    </source>
</evidence>
<dbReference type="GO" id="GO:0016020">
    <property type="term" value="C:membrane"/>
    <property type="evidence" value="ECO:0007669"/>
    <property type="project" value="UniProtKB-SubCell"/>
</dbReference>
<dbReference type="SUPFAM" id="SSF57850">
    <property type="entry name" value="RING/U-box"/>
    <property type="match status" value="1"/>
</dbReference>
<organism evidence="11 12">
    <name type="scientific">Ciona intestinalis</name>
    <name type="common">Transparent sea squirt</name>
    <name type="synonym">Ascidia intestinalis</name>
    <dbReference type="NCBI Taxonomy" id="7719"/>
    <lineage>
        <taxon>Eukaryota</taxon>
        <taxon>Metazoa</taxon>
        <taxon>Chordata</taxon>
        <taxon>Tunicata</taxon>
        <taxon>Ascidiacea</taxon>
        <taxon>Phlebobranchia</taxon>
        <taxon>Cionidae</taxon>
        <taxon>Ciona</taxon>
    </lineage>
</organism>
<dbReference type="GO" id="GO:0008270">
    <property type="term" value="F:zinc ion binding"/>
    <property type="evidence" value="ECO:0007669"/>
    <property type="project" value="UniProtKB-KW"/>
</dbReference>
<dbReference type="Proteomes" id="UP000008144">
    <property type="component" value="Unassembled WGS sequence"/>
</dbReference>
<evidence type="ECO:0000256" key="9">
    <source>
        <dbReference type="SAM" id="Phobius"/>
    </source>
</evidence>
<proteinExistence type="predicted"/>
<evidence type="ECO:0000256" key="4">
    <source>
        <dbReference type="ARBA" id="ARBA00022771"/>
    </source>
</evidence>
<evidence type="ECO:0000256" key="6">
    <source>
        <dbReference type="ARBA" id="ARBA00022989"/>
    </source>
</evidence>
<keyword evidence="7 9" id="KW-0472">Membrane</keyword>
<reference evidence="12" key="1">
    <citation type="journal article" date="2002" name="Science">
        <title>The draft genome of Ciona intestinalis: insights into chordate and vertebrate origins.</title>
        <authorList>
            <person name="Dehal P."/>
            <person name="Satou Y."/>
            <person name="Campbell R.K."/>
            <person name="Chapman J."/>
            <person name="Degnan B."/>
            <person name="De Tomaso A."/>
            <person name="Davidson B."/>
            <person name="Di Gregorio A."/>
            <person name="Gelpke M."/>
            <person name="Goodstein D.M."/>
            <person name="Harafuji N."/>
            <person name="Hastings K.E."/>
            <person name="Ho I."/>
            <person name="Hotta K."/>
            <person name="Huang W."/>
            <person name="Kawashima T."/>
            <person name="Lemaire P."/>
            <person name="Martinez D."/>
            <person name="Meinertzhagen I.A."/>
            <person name="Necula S."/>
            <person name="Nonaka M."/>
            <person name="Putnam N."/>
            <person name="Rash S."/>
            <person name="Saiga H."/>
            <person name="Satake M."/>
            <person name="Terry A."/>
            <person name="Yamada L."/>
            <person name="Wang H.G."/>
            <person name="Awazu S."/>
            <person name="Azumi K."/>
            <person name="Boore J."/>
            <person name="Branno M."/>
            <person name="Chin-Bow S."/>
            <person name="DeSantis R."/>
            <person name="Doyle S."/>
            <person name="Francino P."/>
            <person name="Keys D.N."/>
            <person name="Haga S."/>
            <person name="Hayashi H."/>
            <person name="Hino K."/>
            <person name="Imai K.S."/>
            <person name="Inaba K."/>
            <person name="Kano S."/>
            <person name="Kobayashi K."/>
            <person name="Kobayashi M."/>
            <person name="Lee B.I."/>
            <person name="Makabe K.W."/>
            <person name="Manohar C."/>
            <person name="Matassi G."/>
            <person name="Medina M."/>
            <person name="Mochizuki Y."/>
            <person name="Mount S."/>
            <person name="Morishita T."/>
            <person name="Miura S."/>
            <person name="Nakayama A."/>
            <person name="Nishizaka S."/>
            <person name="Nomoto H."/>
            <person name="Ohta F."/>
            <person name="Oishi K."/>
            <person name="Rigoutsos I."/>
            <person name="Sano M."/>
            <person name="Sasaki A."/>
            <person name="Sasakura Y."/>
            <person name="Shoguchi E."/>
            <person name="Shin-i T."/>
            <person name="Spagnuolo A."/>
            <person name="Stainier D."/>
            <person name="Suzuki M.M."/>
            <person name="Tassy O."/>
            <person name="Takatori N."/>
            <person name="Tokuoka M."/>
            <person name="Yagi K."/>
            <person name="Yoshizaki F."/>
            <person name="Wada S."/>
            <person name="Zhang C."/>
            <person name="Hyatt P.D."/>
            <person name="Larimer F."/>
            <person name="Detter C."/>
            <person name="Doggett N."/>
            <person name="Glavina T."/>
            <person name="Hawkins T."/>
            <person name="Richardson P."/>
            <person name="Lucas S."/>
            <person name="Kohara Y."/>
            <person name="Levine M."/>
            <person name="Satoh N."/>
            <person name="Rokhsar D.S."/>
        </authorList>
    </citation>
    <scope>NUCLEOTIDE SEQUENCE [LARGE SCALE GENOMIC DNA]</scope>
</reference>
<accession>F6Q6C9</accession>
<evidence type="ECO:0000256" key="3">
    <source>
        <dbReference type="ARBA" id="ARBA00022723"/>
    </source>
</evidence>
<keyword evidence="3" id="KW-0479">Metal-binding</keyword>
<keyword evidence="6 9" id="KW-1133">Transmembrane helix</keyword>
<feature type="transmembrane region" description="Helical" evidence="9">
    <location>
        <begin position="43"/>
        <end position="71"/>
    </location>
</feature>
<evidence type="ECO:0000256" key="2">
    <source>
        <dbReference type="ARBA" id="ARBA00022692"/>
    </source>
</evidence>
<dbReference type="InterPro" id="IPR050731">
    <property type="entry name" value="HRD1_E3_ubiq-ligases"/>
</dbReference>
<dbReference type="Gene3D" id="3.30.40.10">
    <property type="entry name" value="Zinc/RING finger domain, C3HC4 (zinc finger)"/>
    <property type="match status" value="1"/>
</dbReference>
<keyword evidence="5" id="KW-0862">Zinc</keyword>
<keyword evidence="12" id="KW-1185">Reference proteome</keyword>